<keyword evidence="2" id="KW-0540">Nuclease</keyword>
<evidence type="ECO:0000313" key="9">
    <source>
        <dbReference type="Proteomes" id="UP001601444"/>
    </source>
</evidence>
<feature type="compositionally biased region" description="Gly residues" evidence="6">
    <location>
        <begin position="118"/>
        <end position="130"/>
    </location>
</feature>
<accession>A0ABW6PUN6</accession>
<dbReference type="Pfam" id="PF01850">
    <property type="entry name" value="PIN"/>
    <property type="match status" value="1"/>
</dbReference>
<dbReference type="SUPFAM" id="SSF88723">
    <property type="entry name" value="PIN domain-like"/>
    <property type="match status" value="1"/>
</dbReference>
<evidence type="ECO:0000313" key="8">
    <source>
        <dbReference type="EMBL" id="MFF0546141.1"/>
    </source>
</evidence>
<keyword evidence="1" id="KW-1277">Toxin-antitoxin system</keyword>
<evidence type="ECO:0000256" key="1">
    <source>
        <dbReference type="ARBA" id="ARBA00022649"/>
    </source>
</evidence>
<name>A0ABW6PUN6_9NOCA</name>
<evidence type="ECO:0000256" key="3">
    <source>
        <dbReference type="ARBA" id="ARBA00022723"/>
    </source>
</evidence>
<evidence type="ECO:0000256" key="5">
    <source>
        <dbReference type="ARBA" id="ARBA00022842"/>
    </source>
</evidence>
<evidence type="ECO:0000256" key="6">
    <source>
        <dbReference type="SAM" id="MobiDB-lite"/>
    </source>
</evidence>
<keyword evidence="9" id="KW-1185">Reference proteome</keyword>
<dbReference type="Proteomes" id="UP001601444">
    <property type="component" value="Unassembled WGS sequence"/>
</dbReference>
<feature type="non-terminal residue" evidence="8">
    <location>
        <position position="163"/>
    </location>
</feature>
<dbReference type="RefSeq" id="WP_387702588.1">
    <property type="nucleotide sequence ID" value="NZ_JBIAMX010000019.1"/>
</dbReference>
<evidence type="ECO:0000256" key="2">
    <source>
        <dbReference type="ARBA" id="ARBA00022722"/>
    </source>
</evidence>
<dbReference type="InterPro" id="IPR029060">
    <property type="entry name" value="PIN-like_dom_sf"/>
</dbReference>
<dbReference type="InterPro" id="IPR002716">
    <property type="entry name" value="PIN_dom"/>
</dbReference>
<sequence length="163" mass="17166">MGPITRLLVDAGPLYAYVDADDAHHHACLDLLQNHRGPLVVPTLVITEAAYLISTRLGAEAEVRFLGDFAEGLFEVESVHPSDWLRIAELVARYRDWPLGTADASVVAAAERLNVTDVGGGGRRPPGGGGAPPPRGGGRRPRPPPPPRRRGGARGPPAGPAGR</sequence>
<protein>
    <submittedName>
        <fullName evidence="8">Type II toxin-antitoxin system VapC family toxin</fullName>
    </submittedName>
</protein>
<feature type="compositionally biased region" description="Basic residues" evidence="6">
    <location>
        <begin position="137"/>
        <end position="152"/>
    </location>
</feature>
<dbReference type="Gene3D" id="3.40.50.1010">
    <property type="entry name" value="5'-nuclease"/>
    <property type="match status" value="1"/>
</dbReference>
<evidence type="ECO:0000259" key="7">
    <source>
        <dbReference type="Pfam" id="PF01850"/>
    </source>
</evidence>
<reference evidence="8 9" key="1">
    <citation type="submission" date="2024-10" db="EMBL/GenBank/DDBJ databases">
        <title>The Natural Products Discovery Center: Release of the First 8490 Sequenced Strains for Exploring Actinobacteria Biosynthetic Diversity.</title>
        <authorList>
            <person name="Kalkreuter E."/>
            <person name="Kautsar S.A."/>
            <person name="Yang D."/>
            <person name="Bader C.D."/>
            <person name="Teijaro C.N."/>
            <person name="Fluegel L."/>
            <person name="Davis C.M."/>
            <person name="Simpson J.R."/>
            <person name="Lauterbach L."/>
            <person name="Steele A.D."/>
            <person name="Gui C."/>
            <person name="Meng S."/>
            <person name="Li G."/>
            <person name="Viehrig K."/>
            <person name="Ye F."/>
            <person name="Su P."/>
            <person name="Kiefer A.F."/>
            <person name="Nichols A."/>
            <person name="Cepeda A.J."/>
            <person name="Yan W."/>
            <person name="Fan B."/>
            <person name="Jiang Y."/>
            <person name="Adhikari A."/>
            <person name="Zheng C.-J."/>
            <person name="Schuster L."/>
            <person name="Cowan T.M."/>
            <person name="Smanski M.J."/>
            <person name="Chevrette M.G."/>
            <person name="De Carvalho L.P.S."/>
            <person name="Shen B."/>
        </authorList>
    </citation>
    <scope>NUCLEOTIDE SEQUENCE [LARGE SCALE GENOMIC DNA]</scope>
    <source>
        <strain evidence="8 9">NPDC004045</strain>
    </source>
</reference>
<keyword evidence="3" id="KW-0479">Metal-binding</keyword>
<feature type="region of interest" description="Disordered" evidence="6">
    <location>
        <begin position="116"/>
        <end position="163"/>
    </location>
</feature>
<gene>
    <name evidence="8" type="ORF">ACFYTF_25215</name>
</gene>
<comment type="caution">
    <text evidence="8">The sequence shown here is derived from an EMBL/GenBank/DDBJ whole genome shotgun (WGS) entry which is preliminary data.</text>
</comment>
<dbReference type="EMBL" id="JBIAMX010000019">
    <property type="protein sequence ID" value="MFF0546141.1"/>
    <property type="molecule type" value="Genomic_DNA"/>
</dbReference>
<keyword evidence="4" id="KW-0378">Hydrolase</keyword>
<organism evidence="8 9">
    <name type="scientific">Nocardia thailandica</name>
    <dbReference type="NCBI Taxonomy" id="257275"/>
    <lineage>
        <taxon>Bacteria</taxon>
        <taxon>Bacillati</taxon>
        <taxon>Actinomycetota</taxon>
        <taxon>Actinomycetes</taxon>
        <taxon>Mycobacteriales</taxon>
        <taxon>Nocardiaceae</taxon>
        <taxon>Nocardia</taxon>
    </lineage>
</organism>
<keyword evidence="5" id="KW-0460">Magnesium</keyword>
<proteinExistence type="predicted"/>
<evidence type="ECO:0000256" key="4">
    <source>
        <dbReference type="ARBA" id="ARBA00022801"/>
    </source>
</evidence>
<feature type="domain" description="PIN" evidence="7">
    <location>
        <begin position="8"/>
        <end position="115"/>
    </location>
</feature>